<keyword evidence="2" id="KW-0479">Metal-binding</keyword>
<evidence type="ECO:0000256" key="10">
    <source>
        <dbReference type="SAM" id="MobiDB-lite"/>
    </source>
</evidence>
<evidence type="ECO:0000313" key="13">
    <source>
        <dbReference type="WBParaSite" id="MhA1_Contig1382.frz3.gene4"/>
    </source>
</evidence>
<dbReference type="PANTHER" id="PTHR45888:SF4">
    <property type="entry name" value="PHD FINGER PROTEIN 10"/>
    <property type="match status" value="1"/>
</dbReference>
<accession>A0A1I8B5V6</accession>
<keyword evidence="5" id="KW-0862">Zinc</keyword>
<dbReference type="SUPFAM" id="SSF57903">
    <property type="entry name" value="FYVE/PHD zinc finger"/>
    <property type="match status" value="2"/>
</dbReference>
<evidence type="ECO:0000256" key="7">
    <source>
        <dbReference type="ARBA" id="ARBA00023163"/>
    </source>
</evidence>
<dbReference type="PANTHER" id="PTHR45888">
    <property type="entry name" value="HL01030P-RELATED"/>
    <property type="match status" value="1"/>
</dbReference>
<dbReference type="PROSITE" id="PS50016">
    <property type="entry name" value="ZF_PHD_2"/>
    <property type="match status" value="2"/>
</dbReference>
<dbReference type="CDD" id="cd21085">
    <property type="entry name" value="WH_NTD_PHF10"/>
    <property type="match status" value="1"/>
</dbReference>
<feature type="domain" description="PHD-type" evidence="11">
    <location>
        <begin position="537"/>
        <end position="585"/>
    </location>
</feature>
<dbReference type="InterPro" id="IPR013083">
    <property type="entry name" value="Znf_RING/FYVE/PHD"/>
</dbReference>
<dbReference type="InterPro" id="IPR001965">
    <property type="entry name" value="Znf_PHD"/>
</dbReference>
<evidence type="ECO:0000256" key="3">
    <source>
        <dbReference type="ARBA" id="ARBA00022737"/>
    </source>
</evidence>
<protein>
    <submittedName>
        <fullName evidence="13">PHD finger protein 10</fullName>
    </submittedName>
</protein>
<keyword evidence="7" id="KW-0804">Transcription</keyword>
<feature type="compositionally biased region" description="Basic residues" evidence="10">
    <location>
        <begin position="642"/>
        <end position="652"/>
    </location>
</feature>
<keyword evidence="12" id="KW-1185">Reference proteome</keyword>
<keyword evidence="6" id="KW-0805">Transcription regulation</keyword>
<dbReference type="Proteomes" id="UP000095281">
    <property type="component" value="Unplaced"/>
</dbReference>
<evidence type="ECO:0000256" key="4">
    <source>
        <dbReference type="ARBA" id="ARBA00022771"/>
    </source>
</evidence>
<dbReference type="InterPro" id="IPR019787">
    <property type="entry name" value="Znf_PHD-finger"/>
</dbReference>
<dbReference type="Pfam" id="PF00628">
    <property type="entry name" value="PHD"/>
    <property type="match status" value="2"/>
</dbReference>
<keyword evidence="8" id="KW-0539">Nucleus</keyword>
<evidence type="ECO:0000256" key="2">
    <source>
        <dbReference type="ARBA" id="ARBA00022723"/>
    </source>
</evidence>
<evidence type="ECO:0000256" key="5">
    <source>
        <dbReference type="ARBA" id="ARBA00022833"/>
    </source>
</evidence>
<dbReference type="Gene3D" id="3.30.40.10">
    <property type="entry name" value="Zinc/RING finger domain, C3HC4 (zinc finger)"/>
    <property type="match status" value="1"/>
</dbReference>
<evidence type="ECO:0000256" key="1">
    <source>
        <dbReference type="ARBA" id="ARBA00004123"/>
    </source>
</evidence>
<dbReference type="InterPro" id="IPR011011">
    <property type="entry name" value="Znf_FYVE_PHD"/>
</dbReference>
<keyword evidence="4 9" id="KW-0863">Zinc-finger</keyword>
<dbReference type="CDD" id="cd15529">
    <property type="entry name" value="PHD2_PHF10"/>
    <property type="match status" value="1"/>
</dbReference>
<reference evidence="13" key="1">
    <citation type="submission" date="2016-11" db="UniProtKB">
        <authorList>
            <consortium name="WormBaseParasite"/>
        </authorList>
    </citation>
    <scope>IDENTIFICATION</scope>
</reference>
<keyword evidence="3" id="KW-0677">Repeat</keyword>
<dbReference type="GO" id="GO:0008270">
    <property type="term" value="F:zinc ion binding"/>
    <property type="evidence" value="ECO:0007669"/>
    <property type="project" value="UniProtKB-KW"/>
</dbReference>
<evidence type="ECO:0000256" key="8">
    <source>
        <dbReference type="ARBA" id="ARBA00023242"/>
    </source>
</evidence>
<feature type="region of interest" description="Disordered" evidence="10">
    <location>
        <begin position="620"/>
        <end position="665"/>
    </location>
</feature>
<comment type="subcellular location">
    <subcellularLocation>
        <location evidence="1">Nucleus</location>
    </subcellularLocation>
</comment>
<evidence type="ECO:0000256" key="9">
    <source>
        <dbReference type="PROSITE-ProRule" id="PRU00146"/>
    </source>
</evidence>
<proteinExistence type="predicted"/>
<evidence type="ECO:0000259" key="11">
    <source>
        <dbReference type="PROSITE" id="PS50016"/>
    </source>
</evidence>
<feature type="region of interest" description="Disordered" evidence="10">
    <location>
        <begin position="17"/>
        <end position="62"/>
    </location>
</feature>
<evidence type="ECO:0000256" key="6">
    <source>
        <dbReference type="ARBA" id="ARBA00023015"/>
    </source>
</evidence>
<dbReference type="OMA" id="MILAREC"/>
<evidence type="ECO:0000313" key="12">
    <source>
        <dbReference type="Proteomes" id="UP000095281"/>
    </source>
</evidence>
<feature type="compositionally biased region" description="Polar residues" evidence="10">
    <location>
        <begin position="620"/>
        <end position="635"/>
    </location>
</feature>
<feature type="domain" description="PHD-type" evidence="11">
    <location>
        <begin position="482"/>
        <end position="540"/>
    </location>
</feature>
<organism evidence="12 13">
    <name type="scientific">Meloidogyne hapla</name>
    <name type="common">Root-knot nematode worm</name>
    <dbReference type="NCBI Taxonomy" id="6305"/>
    <lineage>
        <taxon>Eukaryota</taxon>
        <taxon>Metazoa</taxon>
        <taxon>Ecdysozoa</taxon>
        <taxon>Nematoda</taxon>
        <taxon>Chromadorea</taxon>
        <taxon>Rhabditida</taxon>
        <taxon>Tylenchina</taxon>
        <taxon>Tylenchomorpha</taxon>
        <taxon>Tylenchoidea</taxon>
        <taxon>Meloidogynidae</taxon>
        <taxon>Meloidogyninae</taxon>
        <taxon>Meloidogyne</taxon>
    </lineage>
</organism>
<dbReference type="WBParaSite" id="MhA1_Contig1382.frz3.gene4">
    <property type="protein sequence ID" value="MhA1_Contig1382.frz3.gene4"/>
    <property type="gene ID" value="MhA1_Contig1382.frz3.gene4"/>
</dbReference>
<name>A0A1I8B5V6_MELHA</name>
<dbReference type="AlphaFoldDB" id="A0A1I8B5V6"/>
<feature type="compositionally biased region" description="Polar residues" evidence="10">
    <location>
        <begin position="37"/>
        <end position="54"/>
    </location>
</feature>
<dbReference type="GO" id="GO:0005634">
    <property type="term" value="C:nucleus"/>
    <property type="evidence" value="ECO:0007669"/>
    <property type="project" value="UniProtKB-SubCell"/>
</dbReference>
<sequence>MGELEDHLNTDLLIEENQQEQRSEIQLDQVVDENPDENSLISTTPCTVPSSSGGSDDPAEKSPVELINSVDLEVAANDSLDTVIAEVNDNTFLAPISSQRSEGNESSVKQKILRVPNRPSLSSDVTHVPIQPSDIVEYEWPQKSGERFFIQEQVSELLGISSFKRKYPEMHRRTIEPTERDMLLRERKVQIALTAHHLTALHAVDVYELMSSEYPEIYAAYQKACNERVKQAMLEKQKEFEAIKMDAKKLAELRQKAIQSAFTFNSDLQAVRKAERTQYWELNTNIIHSPLNKWMRVAKEYTKPSIYPVYLVPGQYTDYYKKFDSTELRSLPLNTVLNTKRLFPPKRDLSPPAIKLTEEELTGPKEESNLTNGKNINNFLSLNGHKPTTSAMLDQKGEKEDFKSAMILARECDSPKNSYRGTGPLPPKLRKIATNNNGFTSNKKNSIPFSSCPRLPPINPTSSPISFSSNKDGPISSIKPSTPNCSICQLPDAGLFEGRSSMVRCSSCQQRMHSSCIDMPQSMVEMIRQYDWLCIDCKRCYVCQQPDQEAAMMCCDLCDRGYHTFCIGLDQPPNGTWHCPKCKGEFNHNTTTINSIESQPEVNLGQVNKWDLTNQMALSSDSHANQNSVSNQIKNESTKKPQKERKRGRPKKKISESKEFSLSGE</sequence>
<dbReference type="SMART" id="SM00249">
    <property type="entry name" value="PHD"/>
    <property type="match status" value="2"/>
</dbReference>